<comment type="caution">
    <text evidence="2">The sequence shown here is derived from an EMBL/GenBank/DDBJ whole genome shotgun (WGS) entry which is preliminary data.</text>
</comment>
<evidence type="ECO:0000313" key="2">
    <source>
        <dbReference type="EMBL" id="NEE08782.1"/>
    </source>
</evidence>
<keyword evidence="1" id="KW-1133">Transmembrane helix</keyword>
<keyword evidence="2" id="KW-0547">Nucleotide-binding</keyword>
<name>A0A6G3WTM3_9ACTN</name>
<evidence type="ECO:0000256" key="1">
    <source>
        <dbReference type="SAM" id="Phobius"/>
    </source>
</evidence>
<gene>
    <name evidence="2" type="ORF">G3M58_20300</name>
</gene>
<dbReference type="EMBL" id="JAAGMN010001966">
    <property type="protein sequence ID" value="NEE08782.1"/>
    <property type="molecule type" value="Genomic_DNA"/>
</dbReference>
<keyword evidence="2" id="KW-0378">Hydrolase</keyword>
<dbReference type="GO" id="GO:0004386">
    <property type="term" value="F:helicase activity"/>
    <property type="evidence" value="ECO:0007669"/>
    <property type="project" value="UniProtKB-KW"/>
</dbReference>
<keyword evidence="2" id="KW-0347">Helicase</keyword>
<dbReference type="AlphaFoldDB" id="A0A6G3WTM3"/>
<organism evidence="2">
    <name type="scientific">Streptomyces sp. SID7499</name>
    <dbReference type="NCBI Taxonomy" id="2706086"/>
    <lineage>
        <taxon>Bacteria</taxon>
        <taxon>Bacillati</taxon>
        <taxon>Actinomycetota</taxon>
        <taxon>Actinomycetes</taxon>
        <taxon>Kitasatosporales</taxon>
        <taxon>Streptomycetaceae</taxon>
        <taxon>Streptomyces</taxon>
    </lineage>
</organism>
<keyword evidence="1" id="KW-0812">Transmembrane</keyword>
<keyword evidence="2" id="KW-0067">ATP-binding</keyword>
<accession>A0A6G3WTM3</accession>
<protein>
    <submittedName>
        <fullName evidence="2">ATP-dependent helicase</fullName>
    </submittedName>
</protein>
<feature type="transmembrane region" description="Helical" evidence="1">
    <location>
        <begin position="91"/>
        <end position="111"/>
    </location>
</feature>
<reference evidence="2" key="1">
    <citation type="submission" date="2020-01" db="EMBL/GenBank/DDBJ databases">
        <title>Insect and environment-associated Actinomycetes.</title>
        <authorList>
            <person name="Currrie C."/>
            <person name="Chevrette M."/>
            <person name="Carlson C."/>
            <person name="Stubbendieck R."/>
            <person name="Wendt-Pienkowski E."/>
        </authorList>
    </citation>
    <scope>NUCLEOTIDE SEQUENCE</scope>
    <source>
        <strain evidence="2">SID7499</strain>
    </source>
</reference>
<proteinExistence type="predicted"/>
<sequence length="114" mass="11845">MHRHPAATPSEIAELSRCSAVFVPADPARTGRIAFWNPDGNTPTDTSGALSELTVVGADLRRLTVPALCLPVRDALPVLTRARAVADASPAIAFWGAAALLALQLVARGLLLPG</sequence>
<keyword evidence="1" id="KW-0472">Membrane</keyword>
<feature type="non-terminal residue" evidence="2">
    <location>
        <position position="114"/>
    </location>
</feature>